<dbReference type="Proteomes" id="UP000273326">
    <property type="component" value="Chromosome"/>
</dbReference>
<feature type="compositionally biased region" description="Acidic residues" evidence="1">
    <location>
        <begin position="78"/>
        <end position="93"/>
    </location>
</feature>
<evidence type="ECO:0000256" key="1">
    <source>
        <dbReference type="SAM" id="MobiDB-lite"/>
    </source>
</evidence>
<dbReference type="Gene3D" id="3.30.1490.480">
    <property type="entry name" value="Endolytic murein transglycosylase"/>
    <property type="match status" value="1"/>
</dbReference>
<protein>
    <recommendedName>
        <fullName evidence="5">Endolytic transglycosylase MltG</fullName>
    </recommendedName>
</protein>
<evidence type="ECO:0008006" key="5">
    <source>
        <dbReference type="Google" id="ProtNLM"/>
    </source>
</evidence>
<organism evidence="3 4">
    <name type="scientific">Jeotgalibaca ciconiae</name>
    <dbReference type="NCBI Taxonomy" id="2496265"/>
    <lineage>
        <taxon>Bacteria</taxon>
        <taxon>Bacillati</taxon>
        <taxon>Bacillota</taxon>
        <taxon>Bacilli</taxon>
        <taxon>Lactobacillales</taxon>
        <taxon>Carnobacteriaceae</taxon>
        <taxon>Jeotgalibaca</taxon>
    </lineage>
</organism>
<feature type="chain" id="PRO_5039321505" description="Endolytic transglycosylase MltG" evidence="2">
    <location>
        <begin position="28"/>
        <end position="177"/>
    </location>
</feature>
<gene>
    <name evidence="3" type="ORF">EJN90_11730</name>
</gene>
<accession>A0A3Q9BN38</accession>
<sequence length="177" mass="19983">MTKDRLRFLALGFFFSALLLSAYNLFASPVAAQKEGSEETDTSNMVDYQNKYEELLVEHELLKKEMQSKHSETTLSEESSDNEELESVNEETESTTSESEAAEDDLQSDNQIVFLIHEGQPSSVVLQNLVEAGLIDSVEDAENYLQDNDLTSKLQYGSYDLSKDMTQEQILDTITME</sequence>
<dbReference type="EMBL" id="CP034465">
    <property type="protein sequence ID" value="AZP05256.1"/>
    <property type="molecule type" value="Genomic_DNA"/>
</dbReference>
<proteinExistence type="predicted"/>
<name>A0A3Q9BN38_9LACT</name>
<reference evidence="4" key="1">
    <citation type="submission" date="2018-12" db="EMBL/GenBank/DDBJ databases">
        <title>Complete genome sequencing of Jeotgalibaca sp. H21T32.</title>
        <authorList>
            <person name="Bae J.-W."/>
            <person name="Lee S.-Y."/>
        </authorList>
    </citation>
    <scope>NUCLEOTIDE SEQUENCE [LARGE SCALE GENOMIC DNA]</scope>
    <source>
        <strain evidence="4">H21T32</strain>
    </source>
</reference>
<evidence type="ECO:0000313" key="3">
    <source>
        <dbReference type="EMBL" id="AZP05256.1"/>
    </source>
</evidence>
<feature type="region of interest" description="Disordered" evidence="1">
    <location>
        <begin position="66"/>
        <end position="105"/>
    </location>
</feature>
<dbReference type="AlphaFoldDB" id="A0A3Q9BN38"/>
<feature type="signal peptide" evidence="2">
    <location>
        <begin position="1"/>
        <end position="27"/>
    </location>
</feature>
<dbReference type="OrthoDB" id="2166962at2"/>
<evidence type="ECO:0000313" key="4">
    <source>
        <dbReference type="Proteomes" id="UP000273326"/>
    </source>
</evidence>
<keyword evidence="2" id="KW-0732">Signal</keyword>
<keyword evidence="4" id="KW-1185">Reference proteome</keyword>
<dbReference type="KEGG" id="jeh:EJN90_11730"/>
<evidence type="ECO:0000256" key="2">
    <source>
        <dbReference type="SAM" id="SignalP"/>
    </source>
</evidence>
<dbReference type="RefSeq" id="WP_126111465.1">
    <property type="nucleotide sequence ID" value="NZ_CP034465.1"/>
</dbReference>